<evidence type="ECO:0000313" key="3">
    <source>
        <dbReference type="EMBL" id="KOS16640.1"/>
    </source>
</evidence>
<accession>A0A0M8MZ44</accession>
<dbReference type="AlphaFoldDB" id="A0A0M8MZ44"/>
<dbReference type="GO" id="GO:0000172">
    <property type="term" value="C:ribonuclease MRP complex"/>
    <property type="evidence" value="ECO:0007669"/>
    <property type="project" value="InterPro"/>
</dbReference>
<dbReference type="PANTHER" id="PTHR37792:SF1">
    <property type="entry name" value="RIBONUCLEASE MRP PROTEIN SUBUNIT RMP1"/>
    <property type="match status" value="1"/>
</dbReference>
<reference evidence="3 4" key="1">
    <citation type="submission" date="2015-07" db="EMBL/GenBank/DDBJ databases">
        <title>The genome of the fungus Escovopsis weberi, a specialized disease agent of ant agriculture.</title>
        <authorList>
            <person name="de Man T.J."/>
            <person name="Stajich J.E."/>
            <person name="Kubicek C.P."/>
            <person name="Chenthamara K."/>
            <person name="Atanasova L."/>
            <person name="Druzhinina I.S."/>
            <person name="Birnbaum S."/>
            <person name="Barribeau S.M."/>
            <person name="Teiling C."/>
            <person name="Suen G."/>
            <person name="Currie C."/>
            <person name="Gerardo N.M."/>
        </authorList>
    </citation>
    <scope>NUCLEOTIDE SEQUENCE [LARGE SCALE GENOMIC DNA]</scope>
</reference>
<dbReference type="InterPro" id="IPR047204">
    <property type="entry name" value="RMP1_RBD"/>
</dbReference>
<dbReference type="STRING" id="150374.A0A0M8MZ44"/>
<proteinExistence type="predicted"/>
<dbReference type="Proteomes" id="UP000053831">
    <property type="component" value="Unassembled WGS sequence"/>
</dbReference>
<dbReference type="GO" id="GO:0042134">
    <property type="term" value="F:rRNA primary transcript binding"/>
    <property type="evidence" value="ECO:0007669"/>
    <property type="project" value="InterPro"/>
</dbReference>
<dbReference type="InterPro" id="IPR047205">
    <property type="entry name" value="RMP1"/>
</dbReference>
<feature type="region of interest" description="Disordered" evidence="1">
    <location>
        <begin position="124"/>
        <end position="216"/>
    </location>
</feature>
<dbReference type="EMBL" id="LGSR01000029">
    <property type="protein sequence ID" value="KOS16640.1"/>
    <property type="molecule type" value="Genomic_DNA"/>
</dbReference>
<dbReference type="OrthoDB" id="5414547at2759"/>
<feature type="domain" description="RNase MRP protein 1 RNA binding" evidence="2">
    <location>
        <begin position="20"/>
        <end position="114"/>
    </location>
</feature>
<organism evidence="3 4">
    <name type="scientific">Escovopsis weberi</name>
    <dbReference type="NCBI Taxonomy" id="150374"/>
    <lineage>
        <taxon>Eukaryota</taxon>
        <taxon>Fungi</taxon>
        <taxon>Dikarya</taxon>
        <taxon>Ascomycota</taxon>
        <taxon>Pezizomycotina</taxon>
        <taxon>Sordariomycetes</taxon>
        <taxon>Hypocreomycetidae</taxon>
        <taxon>Hypocreales</taxon>
        <taxon>Hypocreaceae</taxon>
        <taxon>Escovopsis</taxon>
    </lineage>
</organism>
<dbReference type="GO" id="GO:0000294">
    <property type="term" value="P:nuclear-transcribed mRNA catabolic process, RNase MRP-dependent"/>
    <property type="evidence" value="ECO:0007669"/>
    <property type="project" value="TreeGrafter"/>
</dbReference>
<evidence type="ECO:0000256" key="1">
    <source>
        <dbReference type="SAM" id="MobiDB-lite"/>
    </source>
</evidence>
<feature type="compositionally biased region" description="Basic and acidic residues" evidence="1">
    <location>
        <begin position="149"/>
        <end position="158"/>
    </location>
</feature>
<keyword evidence="4" id="KW-1185">Reference proteome</keyword>
<comment type="caution">
    <text evidence="3">The sequence shown here is derived from an EMBL/GenBank/DDBJ whole genome shotgun (WGS) entry which is preliminary data.</text>
</comment>
<dbReference type="GO" id="GO:0000466">
    <property type="term" value="P:maturation of 5.8S rRNA from tricistronic rRNA transcript (SSU-rRNA, 5.8S rRNA, LSU-rRNA)"/>
    <property type="evidence" value="ECO:0007669"/>
    <property type="project" value="TreeGrafter"/>
</dbReference>
<gene>
    <name evidence="3" type="ORF">ESCO_004598</name>
</gene>
<dbReference type="Pfam" id="PF20945">
    <property type="entry name" value="RMP1"/>
    <property type="match status" value="1"/>
</dbReference>
<dbReference type="PANTHER" id="PTHR37792">
    <property type="entry name" value="RIBONUCLEASE MRP PROTEIN SUBUNIT RMP1"/>
    <property type="match status" value="1"/>
</dbReference>
<evidence type="ECO:0000259" key="2">
    <source>
        <dbReference type="Pfam" id="PF20945"/>
    </source>
</evidence>
<sequence>MKPPAAPTPPDSSLSAILPILDAFNHRHRNQHRASHWWPVFRITRRAARALSSDLRSRPSAPSFAPPSAHWLAAHVVPRAYMHVFPPPLPPNAHLAADNQHAPLGLLLLAVLARIHAVLADILPPPPDQVPARRSQTSPAATSIPPRPQHPEKLHRNDDDDDDDDDDDKPRKSASADAGATPKEINNNNNNNNTIKKKKKKAKKGDELAGLFASLG</sequence>
<evidence type="ECO:0000313" key="4">
    <source>
        <dbReference type="Proteomes" id="UP000053831"/>
    </source>
</evidence>
<protein>
    <recommendedName>
        <fullName evidence="2">RNase MRP protein 1 RNA binding domain-containing protein</fullName>
    </recommendedName>
</protein>
<name>A0A0M8MZ44_ESCWE</name>